<evidence type="ECO:0000313" key="4">
    <source>
        <dbReference type="EMBL" id="KAE9126243.1"/>
    </source>
</evidence>
<dbReference type="EMBL" id="QXFZ01000114">
    <property type="protein sequence ID" value="KAE9132404.1"/>
    <property type="molecule type" value="Genomic_DNA"/>
</dbReference>
<dbReference type="OrthoDB" id="10284986at2759"/>
<dbReference type="Proteomes" id="UP000440732">
    <property type="component" value="Unassembled WGS sequence"/>
</dbReference>
<evidence type="ECO:0000313" key="8">
    <source>
        <dbReference type="EMBL" id="KAE9245374.1"/>
    </source>
</evidence>
<gene>
    <name evidence="9" type="ORF">PF001_g5631</name>
    <name evidence="8" type="ORF">PF004_g5256</name>
    <name evidence="7" type="ORF">PF005_g6050</name>
    <name evidence="6" type="ORF">PF006_g8323</name>
    <name evidence="5" type="ORF">PF007_g3721</name>
    <name evidence="10" type="ORF">PF008_g291</name>
    <name evidence="2" type="ORF">PF009_g6472</name>
    <name evidence="4" type="ORF">PF010_g5341</name>
    <name evidence="3" type="ORF">PF011_g5314</name>
</gene>
<dbReference type="EMBL" id="QXGC01000194">
    <property type="protein sequence ID" value="KAE9245374.1"/>
    <property type="molecule type" value="Genomic_DNA"/>
</dbReference>
<dbReference type="EMBL" id="QXGB01000219">
    <property type="protein sequence ID" value="KAE9224048.1"/>
    <property type="molecule type" value="Genomic_DNA"/>
</dbReference>
<evidence type="ECO:0000313" key="18">
    <source>
        <dbReference type="Proteomes" id="UP000486351"/>
    </source>
</evidence>
<accession>A0A6A3T9F2</accession>
<keyword evidence="12" id="KW-1185">Reference proteome</keyword>
<evidence type="ECO:0000313" key="9">
    <source>
        <dbReference type="EMBL" id="KAE9319957.1"/>
    </source>
</evidence>
<evidence type="ECO:0000313" key="7">
    <source>
        <dbReference type="EMBL" id="KAE9224048.1"/>
    </source>
</evidence>
<dbReference type="EMBL" id="QXGE01000212">
    <property type="protein sequence ID" value="KAE9319957.1"/>
    <property type="molecule type" value="Genomic_DNA"/>
</dbReference>
<evidence type="ECO:0000313" key="13">
    <source>
        <dbReference type="Proteomes" id="UP000437068"/>
    </source>
</evidence>
<evidence type="ECO:0000313" key="2">
    <source>
        <dbReference type="EMBL" id="KAE8943824.1"/>
    </source>
</evidence>
<dbReference type="AlphaFoldDB" id="A0A6A3T9F2"/>
<dbReference type="Proteomes" id="UP000433483">
    <property type="component" value="Unassembled WGS sequence"/>
</dbReference>
<dbReference type="Proteomes" id="UP000460718">
    <property type="component" value="Unassembled WGS sequence"/>
</dbReference>
<dbReference type="Proteomes" id="UP000488956">
    <property type="component" value="Unassembled WGS sequence"/>
</dbReference>
<feature type="region of interest" description="Disordered" evidence="1">
    <location>
        <begin position="32"/>
        <end position="78"/>
    </location>
</feature>
<evidence type="ECO:0000313" key="3">
    <source>
        <dbReference type="EMBL" id="KAE9020639.1"/>
    </source>
</evidence>
<evidence type="ECO:0000313" key="16">
    <source>
        <dbReference type="Proteomes" id="UP000460718"/>
    </source>
</evidence>
<evidence type="ECO:0000313" key="17">
    <source>
        <dbReference type="Proteomes" id="UP000476176"/>
    </source>
</evidence>
<protein>
    <submittedName>
        <fullName evidence="5">Uncharacterized protein</fullName>
    </submittedName>
</protein>
<dbReference type="EMBL" id="QXFX01000196">
    <property type="protein sequence ID" value="KAE9126243.1"/>
    <property type="molecule type" value="Genomic_DNA"/>
</dbReference>
<dbReference type="EMBL" id="QXGF01000233">
    <property type="protein sequence ID" value="KAE8943824.1"/>
    <property type="molecule type" value="Genomic_DNA"/>
</dbReference>
<comment type="caution">
    <text evidence="5">The sequence shown here is derived from an EMBL/GenBank/DDBJ whole genome shotgun (WGS) entry which is preliminary data.</text>
</comment>
<reference evidence="11 12" key="1">
    <citation type="submission" date="2018-08" db="EMBL/GenBank/DDBJ databases">
        <title>Genomic investigation of the strawberry pathogen Phytophthora fragariae indicates pathogenicity is determined by transcriptional variation in three key races.</title>
        <authorList>
            <person name="Adams T.M."/>
            <person name="Armitage A.D."/>
            <person name="Sobczyk M.K."/>
            <person name="Bates H.J."/>
            <person name="Dunwell J.M."/>
            <person name="Nellist C.F."/>
            <person name="Harrison R.J."/>
        </authorList>
    </citation>
    <scope>NUCLEOTIDE SEQUENCE [LARGE SCALE GENOMIC DNA]</scope>
    <source>
        <strain evidence="9 13">A4</strain>
        <strain evidence="8 17">BC-23</strain>
        <strain evidence="7 12">NOV-27</strain>
        <strain evidence="6 14">NOV-5</strain>
        <strain evidence="5 15">NOV-71</strain>
        <strain evidence="10 18">NOV-77</strain>
        <strain evidence="2 11">NOV-9</strain>
        <strain evidence="4 19">ONT-3</strain>
        <strain evidence="3 16">SCRP245</strain>
    </source>
</reference>
<evidence type="ECO:0000313" key="10">
    <source>
        <dbReference type="EMBL" id="KAE9362199.1"/>
    </source>
</evidence>
<evidence type="ECO:0000313" key="11">
    <source>
        <dbReference type="Proteomes" id="UP000429523"/>
    </source>
</evidence>
<evidence type="ECO:0000313" key="14">
    <source>
        <dbReference type="Proteomes" id="UP000440732"/>
    </source>
</evidence>
<dbReference type="EMBL" id="QXFW01000206">
    <property type="protein sequence ID" value="KAE9020639.1"/>
    <property type="molecule type" value="Genomic_DNA"/>
</dbReference>
<evidence type="ECO:0000256" key="1">
    <source>
        <dbReference type="SAM" id="MobiDB-lite"/>
    </source>
</evidence>
<dbReference type="Proteomes" id="UP000441208">
    <property type="component" value="Unassembled WGS sequence"/>
</dbReference>
<evidence type="ECO:0000313" key="19">
    <source>
        <dbReference type="Proteomes" id="UP000488956"/>
    </source>
</evidence>
<dbReference type="Proteomes" id="UP000429523">
    <property type="component" value="Unassembled WGS sequence"/>
</dbReference>
<sequence>MTKVNGELHWFCSSHRDRQNALQRARYKRVVRNKNRKARSSSPAPANSLKKRANRTAPSVGRRSQAHTNFAGAEEKVTTPETLTETLIQYTMLHEDGSSCGSATQVASIPGASQVASTSPEHRCSCSTNNTIREPSGTPMVCVPGQVTNTSATEVAYYPVQDQTPIYALPGQQLVYVLMQAVQVPQAPRYQAQQTARVGLQAARDVIQDWLGLTMQCFSRGGFKVSSSLFLYRQCAVLSLRLRSQF</sequence>
<evidence type="ECO:0000313" key="6">
    <source>
        <dbReference type="EMBL" id="KAE9146956.1"/>
    </source>
</evidence>
<dbReference type="Proteomes" id="UP000437068">
    <property type="component" value="Unassembled WGS sequence"/>
</dbReference>
<dbReference type="EMBL" id="QXGA01000377">
    <property type="protein sequence ID" value="KAE9146956.1"/>
    <property type="molecule type" value="Genomic_DNA"/>
</dbReference>
<dbReference type="Proteomes" id="UP000486351">
    <property type="component" value="Unassembled WGS sequence"/>
</dbReference>
<evidence type="ECO:0000313" key="12">
    <source>
        <dbReference type="Proteomes" id="UP000433483"/>
    </source>
</evidence>
<dbReference type="Proteomes" id="UP000476176">
    <property type="component" value="Unassembled WGS sequence"/>
</dbReference>
<name>A0A6A3T9F2_9STRA</name>
<evidence type="ECO:0000313" key="5">
    <source>
        <dbReference type="EMBL" id="KAE9132404.1"/>
    </source>
</evidence>
<dbReference type="EMBL" id="QXFY01000006">
    <property type="protein sequence ID" value="KAE9362199.1"/>
    <property type="molecule type" value="Genomic_DNA"/>
</dbReference>
<organism evidence="5 15">
    <name type="scientific">Phytophthora fragariae</name>
    <dbReference type="NCBI Taxonomy" id="53985"/>
    <lineage>
        <taxon>Eukaryota</taxon>
        <taxon>Sar</taxon>
        <taxon>Stramenopiles</taxon>
        <taxon>Oomycota</taxon>
        <taxon>Peronosporomycetes</taxon>
        <taxon>Peronosporales</taxon>
        <taxon>Peronosporaceae</taxon>
        <taxon>Phytophthora</taxon>
    </lineage>
</organism>
<proteinExistence type="predicted"/>
<evidence type="ECO:0000313" key="15">
    <source>
        <dbReference type="Proteomes" id="UP000441208"/>
    </source>
</evidence>